<organism evidence="3 4">
    <name type="scientific">Bionectria ochroleuca</name>
    <name type="common">Gliocladium roseum</name>
    <dbReference type="NCBI Taxonomy" id="29856"/>
    <lineage>
        <taxon>Eukaryota</taxon>
        <taxon>Fungi</taxon>
        <taxon>Dikarya</taxon>
        <taxon>Ascomycota</taxon>
        <taxon>Pezizomycotina</taxon>
        <taxon>Sordariomycetes</taxon>
        <taxon>Hypocreomycetidae</taxon>
        <taxon>Hypocreales</taxon>
        <taxon>Bionectriaceae</taxon>
        <taxon>Clonostachys</taxon>
    </lineage>
</organism>
<protein>
    <recommendedName>
        <fullName evidence="2">HPt domain-containing protein</fullName>
    </recommendedName>
</protein>
<comment type="caution">
    <text evidence="3">The sequence shown here is derived from an EMBL/GenBank/DDBJ whole genome shotgun (WGS) entry which is preliminary data.</text>
</comment>
<gene>
    <name evidence="3" type="ORF">IM811_000375</name>
</gene>
<evidence type="ECO:0000256" key="1">
    <source>
        <dbReference type="PROSITE-ProRule" id="PRU00110"/>
    </source>
</evidence>
<name>A0A8H7NMQ4_BIOOC</name>
<feature type="domain" description="HPt" evidence="2">
    <location>
        <begin position="31"/>
        <end position="110"/>
    </location>
</feature>
<proteinExistence type="predicted"/>
<dbReference type="GO" id="GO:0000160">
    <property type="term" value="P:phosphorelay signal transduction system"/>
    <property type="evidence" value="ECO:0007669"/>
    <property type="project" value="InterPro"/>
</dbReference>
<dbReference type="InterPro" id="IPR036641">
    <property type="entry name" value="HPT_dom_sf"/>
</dbReference>
<sequence length="110" mass="12393">MATKVPENSAKQVLDIKVFDQILEMDEDPVQREFSSEIVLSFFEETQKVLASMEEEVEQANFPTLACLGERVKGSAATLGLERLVKVGEKFIALDLEEPWMESLMRVTIA</sequence>
<dbReference type="SUPFAM" id="SSF47226">
    <property type="entry name" value="Histidine-containing phosphotransfer domain, HPT domain"/>
    <property type="match status" value="1"/>
</dbReference>
<dbReference type="InterPro" id="IPR008207">
    <property type="entry name" value="Sig_transdc_His_kin_Hpt_dom"/>
</dbReference>
<dbReference type="AlphaFoldDB" id="A0A8H7NMQ4"/>
<accession>A0A8H7NMQ4</accession>
<dbReference type="EMBL" id="JADCTT010000001">
    <property type="protein sequence ID" value="KAF9758681.1"/>
    <property type="molecule type" value="Genomic_DNA"/>
</dbReference>
<dbReference type="Pfam" id="PF01627">
    <property type="entry name" value="Hpt"/>
    <property type="match status" value="1"/>
</dbReference>
<dbReference type="Proteomes" id="UP000616885">
    <property type="component" value="Unassembled WGS sequence"/>
</dbReference>
<dbReference type="Gene3D" id="1.20.120.160">
    <property type="entry name" value="HPT domain"/>
    <property type="match status" value="1"/>
</dbReference>
<reference evidence="3" key="1">
    <citation type="submission" date="2020-10" db="EMBL/GenBank/DDBJ databases">
        <title>High-Quality Genome Resource of Clonostachys rosea strain S41 by Oxford Nanopore Long-Read Sequencing.</title>
        <authorList>
            <person name="Wang H."/>
        </authorList>
    </citation>
    <scope>NUCLEOTIDE SEQUENCE</scope>
    <source>
        <strain evidence="3">S41</strain>
    </source>
</reference>
<evidence type="ECO:0000313" key="4">
    <source>
        <dbReference type="Proteomes" id="UP000616885"/>
    </source>
</evidence>
<comment type="caution">
    <text evidence="1">Lacks conserved residue(s) required for the propagation of feature annotation.</text>
</comment>
<dbReference type="PROSITE" id="PS50894">
    <property type="entry name" value="HPT"/>
    <property type="match status" value="1"/>
</dbReference>
<evidence type="ECO:0000313" key="3">
    <source>
        <dbReference type="EMBL" id="KAF9758681.1"/>
    </source>
</evidence>
<evidence type="ECO:0000259" key="2">
    <source>
        <dbReference type="PROSITE" id="PS50894"/>
    </source>
</evidence>